<sequence>MTNPTTMPGLFINPILRQRTTYYFEPWSDDETTLLSFRHHLSSVSVHPAEGRLNQITFRRRTGNELSRFCRASAEGDHTTRIILWFFVLLTGTCNKISKN</sequence>
<gene>
    <name evidence="1" type="ORF">AVEN_271458_1</name>
</gene>
<proteinExistence type="predicted"/>
<dbReference type="Proteomes" id="UP000499080">
    <property type="component" value="Unassembled WGS sequence"/>
</dbReference>
<reference evidence="1 2" key="1">
    <citation type="journal article" date="2019" name="Sci. Rep.">
        <title>Orb-weaving spider Araneus ventricosus genome elucidates the spidroin gene catalogue.</title>
        <authorList>
            <person name="Kono N."/>
            <person name="Nakamura H."/>
            <person name="Ohtoshi R."/>
            <person name="Moran D.A.P."/>
            <person name="Shinohara A."/>
            <person name="Yoshida Y."/>
            <person name="Fujiwara M."/>
            <person name="Mori M."/>
            <person name="Tomita M."/>
            <person name="Arakawa K."/>
        </authorList>
    </citation>
    <scope>NUCLEOTIDE SEQUENCE [LARGE SCALE GENOMIC DNA]</scope>
</reference>
<evidence type="ECO:0000313" key="2">
    <source>
        <dbReference type="Proteomes" id="UP000499080"/>
    </source>
</evidence>
<accession>A0A4Y2T2N5</accession>
<keyword evidence="2" id="KW-1185">Reference proteome</keyword>
<comment type="caution">
    <text evidence="1">The sequence shown here is derived from an EMBL/GenBank/DDBJ whole genome shotgun (WGS) entry which is preliminary data.</text>
</comment>
<name>A0A4Y2T2N5_ARAVE</name>
<protein>
    <submittedName>
        <fullName evidence="1">Uncharacterized protein</fullName>
    </submittedName>
</protein>
<evidence type="ECO:0000313" key="1">
    <source>
        <dbReference type="EMBL" id="GBN94461.1"/>
    </source>
</evidence>
<dbReference type="EMBL" id="BGPR01025509">
    <property type="protein sequence ID" value="GBN94461.1"/>
    <property type="molecule type" value="Genomic_DNA"/>
</dbReference>
<organism evidence="1 2">
    <name type="scientific">Araneus ventricosus</name>
    <name type="common">Orbweaver spider</name>
    <name type="synonym">Epeira ventricosa</name>
    <dbReference type="NCBI Taxonomy" id="182803"/>
    <lineage>
        <taxon>Eukaryota</taxon>
        <taxon>Metazoa</taxon>
        <taxon>Ecdysozoa</taxon>
        <taxon>Arthropoda</taxon>
        <taxon>Chelicerata</taxon>
        <taxon>Arachnida</taxon>
        <taxon>Araneae</taxon>
        <taxon>Araneomorphae</taxon>
        <taxon>Entelegynae</taxon>
        <taxon>Araneoidea</taxon>
        <taxon>Araneidae</taxon>
        <taxon>Araneus</taxon>
    </lineage>
</organism>
<dbReference type="AlphaFoldDB" id="A0A4Y2T2N5"/>